<dbReference type="Gene3D" id="4.10.1060.50">
    <property type="match status" value="1"/>
</dbReference>
<dbReference type="AlphaFoldDB" id="A0A9D0ZS85"/>
<evidence type="ECO:0000313" key="2">
    <source>
        <dbReference type="EMBL" id="HIQ91476.1"/>
    </source>
</evidence>
<comment type="caution">
    <text evidence="2">The sequence shown here is derived from an EMBL/GenBank/DDBJ whole genome shotgun (WGS) entry which is preliminary data.</text>
</comment>
<feature type="transmembrane region" description="Helical" evidence="1">
    <location>
        <begin position="150"/>
        <end position="170"/>
    </location>
</feature>
<evidence type="ECO:0000256" key="1">
    <source>
        <dbReference type="SAM" id="Phobius"/>
    </source>
</evidence>
<feature type="transmembrane region" description="Helical" evidence="1">
    <location>
        <begin position="97"/>
        <end position="119"/>
    </location>
</feature>
<dbReference type="InterPro" id="IPR038587">
    <property type="entry name" value="Ribosomal_eL40_sf"/>
</dbReference>
<dbReference type="InterPro" id="IPR010380">
    <property type="entry name" value="DUF975"/>
</dbReference>
<protein>
    <submittedName>
        <fullName evidence="2">DUF975 family protein</fullName>
    </submittedName>
</protein>
<dbReference type="Proteomes" id="UP000886786">
    <property type="component" value="Unassembled WGS sequence"/>
</dbReference>
<reference evidence="2" key="2">
    <citation type="journal article" date="2021" name="PeerJ">
        <title>Extensive microbial diversity within the chicken gut microbiome revealed by metagenomics and culture.</title>
        <authorList>
            <person name="Gilroy R."/>
            <person name="Ravi A."/>
            <person name="Getino M."/>
            <person name="Pursley I."/>
            <person name="Horton D.L."/>
            <person name="Alikhan N.F."/>
            <person name="Baker D."/>
            <person name="Gharbi K."/>
            <person name="Hall N."/>
            <person name="Watson M."/>
            <person name="Adriaenssens E.M."/>
            <person name="Foster-Nyarko E."/>
            <person name="Jarju S."/>
            <person name="Secka A."/>
            <person name="Antonio M."/>
            <person name="Oren A."/>
            <person name="Chaudhuri R.R."/>
            <person name="La Ragione R."/>
            <person name="Hildebrand F."/>
            <person name="Pallen M.J."/>
        </authorList>
    </citation>
    <scope>NUCLEOTIDE SEQUENCE</scope>
    <source>
        <strain evidence="2">CHK147-3167</strain>
    </source>
</reference>
<reference evidence="2" key="1">
    <citation type="submission" date="2020-10" db="EMBL/GenBank/DDBJ databases">
        <authorList>
            <person name="Gilroy R."/>
        </authorList>
    </citation>
    <scope>NUCLEOTIDE SEQUENCE</scope>
    <source>
        <strain evidence="2">CHK147-3167</strain>
    </source>
</reference>
<feature type="transmembrane region" description="Helical" evidence="1">
    <location>
        <begin position="55"/>
        <end position="77"/>
    </location>
</feature>
<keyword evidence="1" id="KW-1133">Transmembrane helix</keyword>
<keyword evidence="1" id="KW-0812">Transmembrane</keyword>
<dbReference type="EMBL" id="DVFV01000131">
    <property type="protein sequence ID" value="HIQ91476.1"/>
    <property type="molecule type" value="Genomic_DNA"/>
</dbReference>
<feature type="transmembrane region" description="Helical" evidence="1">
    <location>
        <begin position="176"/>
        <end position="194"/>
    </location>
</feature>
<gene>
    <name evidence="2" type="ORF">IAB27_07670</name>
</gene>
<sequence length="475" mass="53715">MICNMCGSTNEVGAKFCSRCGHDLQNKDNKIEDNVHNSVIRRSIKKDAKLKNKRALYGTVTLLIGIPIVICAVYFFVVLFPLMQNVVPSFGTILSSSLIFFLLILVYVIISIFLNFGIVKSSLDISRDKQVTLKDVLKSSFKNISACLKVFALTFIMNVIIGILAIIPIIGLIADIALVVYFIPVITMVTFMLADNPNDNMSLTDLVKKGMEIIKNHRIEFYGLILSFAGWFILSIFTAGLLMIWLMPYMNVSLANLYRRLTKETKFEDSSEGLSNGAIIGITAILYVLFFASIIIILIKYAIPQIEKNEDKEIQIYDDFDYNYDYDYDYDDTLDEEEDYSKNIQIISGLNIYIPDGYSRTTVDGYDEAYQSLYGDVIIGVITQKIGSHTNLSDFTSNYKSIMNDNYTCGISTNKKLNGTDWEIFDCGDDSITLTNYMTLRDNKIYAVIVTHIKSSSSEVNDELEIIEDNLSFVY</sequence>
<dbReference type="Pfam" id="PF06161">
    <property type="entry name" value="DUF975"/>
    <property type="match status" value="1"/>
</dbReference>
<accession>A0A9D0ZS85</accession>
<name>A0A9D0ZS85_9FIRM</name>
<evidence type="ECO:0000313" key="3">
    <source>
        <dbReference type="Proteomes" id="UP000886786"/>
    </source>
</evidence>
<feature type="transmembrane region" description="Helical" evidence="1">
    <location>
        <begin position="278"/>
        <end position="299"/>
    </location>
</feature>
<dbReference type="PANTHER" id="PTHR40076:SF1">
    <property type="entry name" value="MEMBRANE PROTEIN"/>
    <property type="match status" value="1"/>
</dbReference>
<keyword evidence="1" id="KW-0472">Membrane</keyword>
<organism evidence="2 3">
    <name type="scientific">Candidatus Coprosoma intestinipullorum</name>
    <dbReference type="NCBI Taxonomy" id="2840752"/>
    <lineage>
        <taxon>Bacteria</taxon>
        <taxon>Bacillati</taxon>
        <taxon>Bacillota</taxon>
        <taxon>Bacillota incertae sedis</taxon>
        <taxon>Candidatus Coprosoma</taxon>
    </lineage>
</organism>
<feature type="transmembrane region" description="Helical" evidence="1">
    <location>
        <begin position="221"/>
        <end position="247"/>
    </location>
</feature>
<proteinExistence type="predicted"/>
<dbReference type="PANTHER" id="PTHR40076">
    <property type="entry name" value="MEMBRANE PROTEIN-RELATED"/>
    <property type="match status" value="1"/>
</dbReference>